<dbReference type="AlphaFoldDB" id="A0A2W4WI74"/>
<accession>A0A2W4WI74</accession>
<gene>
    <name evidence="1" type="ORF">DCF19_03245</name>
</gene>
<organism evidence="1 2">
    <name type="scientific">Pseudanabaena frigida</name>
    <dbReference type="NCBI Taxonomy" id="945775"/>
    <lineage>
        <taxon>Bacteria</taxon>
        <taxon>Bacillati</taxon>
        <taxon>Cyanobacteriota</taxon>
        <taxon>Cyanophyceae</taxon>
        <taxon>Pseudanabaenales</taxon>
        <taxon>Pseudanabaenaceae</taxon>
        <taxon>Pseudanabaena</taxon>
    </lineage>
</organism>
<name>A0A2W4WI74_9CYAN</name>
<dbReference type="Proteomes" id="UP000249467">
    <property type="component" value="Unassembled WGS sequence"/>
</dbReference>
<protein>
    <submittedName>
        <fullName evidence="1">Uncharacterized protein</fullName>
    </submittedName>
</protein>
<proteinExistence type="predicted"/>
<sequence>MIKERCGLLGCYPLHIYTNHLLWGYEIGQIRTSGQSDCALRAKTKVTWKNDESQVQWTVEEINGVVNIN</sequence>
<dbReference type="EMBL" id="QBML01000003">
    <property type="protein sequence ID" value="PZO44230.1"/>
    <property type="molecule type" value="Genomic_DNA"/>
</dbReference>
<reference evidence="1 2" key="1">
    <citation type="submission" date="2018-04" db="EMBL/GenBank/DDBJ databases">
        <authorList>
            <person name="Go L.Y."/>
            <person name="Mitchell J.A."/>
        </authorList>
    </citation>
    <scope>NUCLEOTIDE SEQUENCE [LARGE SCALE GENOMIC DNA]</scope>
    <source>
        <strain evidence="1">ULC066bin1</strain>
    </source>
</reference>
<evidence type="ECO:0000313" key="1">
    <source>
        <dbReference type="EMBL" id="PZO44230.1"/>
    </source>
</evidence>
<comment type="caution">
    <text evidence="1">The sequence shown here is derived from an EMBL/GenBank/DDBJ whole genome shotgun (WGS) entry which is preliminary data.</text>
</comment>
<evidence type="ECO:0000313" key="2">
    <source>
        <dbReference type="Proteomes" id="UP000249467"/>
    </source>
</evidence>
<reference evidence="1 2" key="2">
    <citation type="submission" date="2018-06" db="EMBL/GenBank/DDBJ databases">
        <title>Metagenomic assembly of (sub)arctic Cyanobacteria and their associated microbiome from non-axenic cultures.</title>
        <authorList>
            <person name="Baurain D."/>
        </authorList>
    </citation>
    <scope>NUCLEOTIDE SEQUENCE [LARGE SCALE GENOMIC DNA]</scope>
    <source>
        <strain evidence="1">ULC066bin1</strain>
    </source>
</reference>